<evidence type="ECO:0000313" key="1">
    <source>
        <dbReference type="EMBL" id="CAL1395307.1"/>
    </source>
</evidence>
<accession>A0AAV2FBG9</accession>
<proteinExistence type="predicted"/>
<gene>
    <name evidence="1" type="ORF">LTRI10_LOCUS35749</name>
</gene>
<organism evidence="1 2">
    <name type="scientific">Linum trigynum</name>
    <dbReference type="NCBI Taxonomy" id="586398"/>
    <lineage>
        <taxon>Eukaryota</taxon>
        <taxon>Viridiplantae</taxon>
        <taxon>Streptophyta</taxon>
        <taxon>Embryophyta</taxon>
        <taxon>Tracheophyta</taxon>
        <taxon>Spermatophyta</taxon>
        <taxon>Magnoliopsida</taxon>
        <taxon>eudicotyledons</taxon>
        <taxon>Gunneridae</taxon>
        <taxon>Pentapetalae</taxon>
        <taxon>rosids</taxon>
        <taxon>fabids</taxon>
        <taxon>Malpighiales</taxon>
        <taxon>Linaceae</taxon>
        <taxon>Linum</taxon>
    </lineage>
</organism>
<protein>
    <submittedName>
        <fullName evidence="1">Uncharacterized protein</fullName>
    </submittedName>
</protein>
<dbReference type="Proteomes" id="UP001497516">
    <property type="component" value="Chromosome 6"/>
</dbReference>
<dbReference type="AlphaFoldDB" id="A0AAV2FBG9"/>
<name>A0AAV2FBG9_9ROSI</name>
<keyword evidence="2" id="KW-1185">Reference proteome</keyword>
<reference evidence="1 2" key="1">
    <citation type="submission" date="2024-04" db="EMBL/GenBank/DDBJ databases">
        <authorList>
            <person name="Fracassetti M."/>
        </authorList>
    </citation>
    <scope>NUCLEOTIDE SEQUENCE [LARGE SCALE GENOMIC DNA]</scope>
</reference>
<sequence>MTLSLSSKGLGGTFFFNNLFILLVQELSNTSSQISSRRFTTLVYGHLLTIPVEALNGILGFPSQGLGLAHPYEFWKHEFKIEVEYNNFSTESTGGSDVPIPVSWLPPRLRIFHYFLTHVFLPRSFNQDCVLPMNLWIIASATARRKLDFASIMFGQFLPVGNGSYKGLLPFGSIITRLLINLGVDLSEFRSIFSTMYVSALYVLMVLDLPTDIPPPPPPPSASLLGPPSKIS</sequence>
<evidence type="ECO:0000313" key="2">
    <source>
        <dbReference type="Proteomes" id="UP001497516"/>
    </source>
</evidence>
<dbReference type="EMBL" id="OZ034819">
    <property type="protein sequence ID" value="CAL1395307.1"/>
    <property type="molecule type" value="Genomic_DNA"/>
</dbReference>